<evidence type="ECO:0000313" key="2">
    <source>
        <dbReference type="Proteomes" id="UP001158045"/>
    </source>
</evidence>
<dbReference type="RefSeq" id="WP_281094537.1">
    <property type="nucleotide sequence ID" value="NZ_JARYZI010000006.1"/>
</dbReference>
<dbReference type="Proteomes" id="UP001158045">
    <property type="component" value="Unassembled WGS sequence"/>
</dbReference>
<dbReference type="InterPro" id="IPR029068">
    <property type="entry name" value="Glyas_Bleomycin-R_OHBP_Dase"/>
</dbReference>
<dbReference type="EMBL" id="JARYZI010000006">
    <property type="protein sequence ID" value="MDH8678683.1"/>
    <property type="molecule type" value="Genomic_DNA"/>
</dbReference>
<evidence type="ECO:0000313" key="1">
    <source>
        <dbReference type="EMBL" id="MDH8678683.1"/>
    </source>
</evidence>
<proteinExistence type="predicted"/>
<comment type="caution">
    <text evidence="1">The sequence shown here is derived from an EMBL/GenBank/DDBJ whole genome shotgun (WGS) entry which is preliminary data.</text>
</comment>
<reference evidence="1 2" key="1">
    <citation type="submission" date="2023-04" db="EMBL/GenBank/DDBJ databases">
        <title>Fusibacter bizertensis strain WBS, isolated from littoral bottom sediments of the Arctic seas - biochemical and genomic analysis.</title>
        <authorList>
            <person name="Brioukhanov A.L."/>
        </authorList>
    </citation>
    <scope>NUCLEOTIDE SEQUENCE [LARGE SCALE GENOMIC DNA]</scope>
    <source>
        <strain evidence="1 2">WBS</strain>
    </source>
</reference>
<accession>A0ABT6NE34</accession>
<dbReference type="Gene3D" id="3.10.180.10">
    <property type="entry name" value="2,3-Dihydroxybiphenyl 1,2-Dioxygenase, domain 1"/>
    <property type="match status" value="1"/>
</dbReference>
<gene>
    <name evidence="1" type="ORF">QE109_11020</name>
</gene>
<evidence type="ECO:0008006" key="3">
    <source>
        <dbReference type="Google" id="ProtNLM"/>
    </source>
</evidence>
<keyword evidence="2" id="KW-1185">Reference proteome</keyword>
<sequence>MKFIPYLSFEGNAEEALEFYANAFNGTMKTIHQFLKHIAIRYCMQL</sequence>
<dbReference type="SUPFAM" id="SSF54593">
    <property type="entry name" value="Glyoxalase/Bleomycin resistance protein/Dihydroxybiphenyl dioxygenase"/>
    <property type="match status" value="1"/>
</dbReference>
<name>A0ABT6NE34_9FIRM</name>
<protein>
    <recommendedName>
        <fullName evidence="3">PhnB-like domain-containing protein</fullName>
    </recommendedName>
</protein>
<organism evidence="1 2">
    <name type="scientific">Fusibacter bizertensis</name>
    <dbReference type="NCBI Taxonomy" id="1488331"/>
    <lineage>
        <taxon>Bacteria</taxon>
        <taxon>Bacillati</taxon>
        <taxon>Bacillota</taxon>
        <taxon>Clostridia</taxon>
        <taxon>Eubacteriales</taxon>
        <taxon>Eubacteriales Family XII. Incertae Sedis</taxon>
        <taxon>Fusibacter</taxon>
    </lineage>
</organism>